<evidence type="ECO:0000313" key="3">
    <source>
        <dbReference type="Proteomes" id="UP000198875"/>
    </source>
</evidence>
<organism evidence="2 3">
    <name type="scientific">Mycobacterium bohemicum DSM 44277</name>
    <dbReference type="NCBI Taxonomy" id="1236609"/>
    <lineage>
        <taxon>Bacteria</taxon>
        <taxon>Bacillati</taxon>
        <taxon>Actinomycetota</taxon>
        <taxon>Actinomycetes</taxon>
        <taxon>Mycobacteriales</taxon>
        <taxon>Mycobacteriaceae</taxon>
        <taxon>Mycobacterium</taxon>
    </lineage>
</organism>
<accession>A0A0U0WAX8</accession>
<dbReference type="AlphaFoldDB" id="A0A0U0WAX8"/>
<feature type="signal peptide" evidence="1">
    <location>
        <begin position="1"/>
        <end position="20"/>
    </location>
</feature>
<proteinExistence type="predicted"/>
<protein>
    <recommendedName>
        <fullName evidence="4">Secreted protein</fullName>
    </recommendedName>
</protein>
<dbReference type="PIRSF" id="PIRSF021591">
    <property type="entry name" value="UCP021591"/>
    <property type="match status" value="1"/>
</dbReference>
<dbReference type="RefSeq" id="WP_085182498.1">
    <property type="nucleotide sequence ID" value="NZ_CSTD01000002.1"/>
</dbReference>
<sequence precursor="true">MNTKRLLASGAAMSALSVVALSGPAGPWTSTAPAHADPVWHQVVYVVSTKTPAYVDIFYQDQDPAVFSDYSHNNYSFTPQVHADITPDKPWVQPVNLLNPDQWAMVTATTGHEPLANGGVQCNLSVDGKVVVSNIGPKGALCSLRTW</sequence>
<evidence type="ECO:0000256" key="1">
    <source>
        <dbReference type="SAM" id="SignalP"/>
    </source>
</evidence>
<dbReference type="EMBL" id="CSTD01000002">
    <property type="protein sequence ID" value="CPR11475.1"/>
    <property type="molecule type" value="Genomic_DNA"/>
</dbReference>
<dbReference type="InterPro" id="IPR016793">
    <property type="entry name" value="UCP021591"/>
</dbReference>
<evidence type="ECO:0000313" key="2">
    <source>
        <dbReference type="EMBL" id="CPR11475.1"/>
    </source>
</evidence>
<feature type="chain" id="PRO_5038675115" description="Secreted protein" evidence="1">
    <location>
        <begin position="21"/>
        <end position="147"/>
    </location>
</feature>
<name>A0A0U0WAX8_MYCBE</name>
<reference evidence="2 3" key="1">
    <citation type="submission" date="2015-03" db="EMBL/GenBank/DDBJ databases">
        <authorList>
            <person name="Murphy D."/>
        </authorList>
    </citation>
    <scope>NUCLEOTIDE SEQUENCE [LARGE SCALE GENOMIC DNA]</scope>
    <source>
        <strain evidence="2 3">DSM 44277</strain>
    </source>
</reference>
<gene>
    <name evidence="2" type="ORF">BN971_02761</name>
</gene>
<evidence type="ECO:0008006" key="4">
    <source>
        <dbReference type="Google" id="ProtNLM"/>
    </source>
</evidence>
<keyword evidence="1" id="KW-0732">Signal</keyword>
<dbReference type="Proteomes" id="UP000198875">
    <property type="component" value="Unassembled WGS sequence"/>
</dbReference>